<dbReference type="Gene3D" id="3.30.310.160">
    <property type="entry name" value="YycH protein, domain 2"/>
    <property type="match status" value="1"/>
</dbReference>
<feature type="compositionally biased region" description="Polar residues" evidence="1">
    <location>
        <begin position="443"/>
        <end position="452"/>
    </location>
</feature>
<dbReference type="Proteomes" id="UP001589818">
    <property type="component" value="Unassembled WGS sequence"/>
</dbReference>
<feature type="compositionally biased region" description="Gly residues" evidence="1">
    <location>
        <begin position="454"/>
        <end position="475"/>
    </location>
</feature>
<evidence type="ECO:0000256" key="1">
    <source>
        <dbReference type="SAM" id="MobiDB-lite"/>
    </source>
</evidence>
<organism evidence="3 4">
    <name type="scientific">Paenibacillus mendelii</name>
    <dbReference type="NCBI Taxonomy" id="206163"/>
    <lineage>
        <taxon>Bacteria</taxon>
        <taxon>Bacillati</taxon>
        <taxon>Bacillota</taxon>
        <taxon>Bacilli</taxon>
        <taxon>Bacillales</taxon>
        <taxon>Paenibacillaceae</taxon>
        <taxon>Paenibacillus</taxon>
    </lineage>
</organism>
<keyword evidence="4" id="KW-1185">Reference proteome</keyword>
<sequence>MIEKTKTWMLAALVLLSLLQSYLLAYSIPGLGATFSPRQDYIKTEQMGKEEQVDNVIFPEDMVLHFGENKHTVLYPDMNFYNLIYDRMKGREFKGFQRNNIYVVDWDTVRERDIGVELRFGGGVPVELLGEAFKLDGDLTFLNDVINRIWIYKNDDRDEVRTYFFSADGSTVYESVRADLTVNDVQNYVGFGEFWTPYQFVDDGLYIPTEPLQAVESVVGYETYTPEQMQRNLFLDPSETRAINDRNGSQIYTDGKRGLQVELDGKWISYTDPVAGQGNEDNLSANVYASIQFINQHGGWDGLHRYLQPGPLTEGQAVRSIRYQQYYGSYPVVPAKPFLFGQMQLRLQQGVVSEYERSLITLNEKADSKEVRWLPGGDSLHVTLSNYSRRSEVAAIYPAALVSQLKESKLRFKPVWVVRLMDGTQDVLMPALPDTYQPPAKDTNATPATPSTPGAGGDANGSTGSGGKAAGGSEGGTSAKAGRALEASGLIPGSQVVLNTDERR</sequence>
<dbReference type="RefSeq" id="WP_204822393.1">
    <property type="nucleotide sequence ID" value="NZ_JANHOF010000022.1"/>
</dbReference>
<feature type="region of interest" description="Disordered" evidence="1">
    <location>
        <begin position="431"/>
        <end position="504"/>
    </location>
</feature>
<dbReference type="InterPro" id="IPR009996">
    <property type="entry name" value="YycH"/>
</dbReference>
<dbReference type="Pfam" id="PF07435">
    <property type="entry name" value="YycH"/>
    <property type="match status" value="1"/>
</dbReference>
<gene>
    <name evidence="3" type="ORF">ACFFJ8_22400</name>
</gene>
<dbReference type="CDD" id="cd15787">
    <property type="entry name" value="YycH_N"/>
    <property type="match status" value="1"/>
</dbReference>
<evidence type="ECO:0000259" key="2">
    <source>
        <dbReference type="Pfam" id="PF07435"/>
    </source>
</evidence>
<dbReference type="InterPro" id="IPR042274">
    <property type="entry name" value="YycH/YycI_2"/>
</dbReference>
<proteinExistence type="predicted"/>
<evidence type="ECO:0000313" key="3">
    <source>
        <dbReference type="EMBL" id="MFC0394108.1"/>
    </source>
</evidence>
<name>A0ABV6JHR4_9BACL</name>
<protein>
    <submittedName>
        <fullName evidence="3">YycH family regulatory protein</fullName>
    </submittedName>
</protein>
<evidence type="ECO:0000313" key="4">
    <source>
        <dbReference type="Proteomes" id="UP001589818"/>
    </source>
</evidence>
<dbReference type="EMBL" id="JBHLVF010000039">
    <property type="protein sequence ID" value="MFC0394108.1"/>
    <property type="molecule type" value="Genomic_DNA"/>
</dbReference>
<feature type="domain" description="Regulatory protein YycH" evidence="2">
    <location>
        <begin position="3"/>
        <end position="420"/>
    </location>
</feature>
<comment type="caution">
    <text evidence="3">The sequence shown here is derived from an EMBL/GenBank/DDBJ whole genome shotgun (WGS) entry which is preliminary data.</text>
</comment>
<reference evidence="3 4" key="1">
    <citation type="submission" date="2024-09" db="EMBL/GenBank/DDBJ databases">
        <authorList>
            <person name="Sun Q."/>
            <person name="Mori K."/>
        </authorList>
    </citation>
    <scope>NUCLEOTIDE SEQUENCE [LARGE SCALE GENOMIC DNA]</scope>
    <source>
        <strain evidence="3 4">CCM 4839</strain>
    </source>
</reference>
<accession>A0ABV6JHR4</accession>